<sequence>MTSSGDQETRRDSAGSPIPEPAAGGGVGGGAAPAPVDPGPGRWLRVLAGVDEQLLSYVPTERARYTALGGVVLGTAVIAAFSMWNALVAVTGGAHVLILLPVLVWALFVLNLDRWLVSSSAGTQWRRRASVLLPRLLVAIFFGFVIAEPLVLRIFGTAIEQHIRDDRAEQLRTLTAKLTACNPVPGQPADQPAERPAEGCLEYVISFPATPAGVTDQLTALRTAAADLDRQIAADSAELEELNEKARRECAGDSGPGFTGRVGEGPNCRRLRGEADRFAASHPIAQDKVRLTGMQQRIALLEGEVRQGNESFEQVRDERIEERVAQMRSHHGAIGMLERFQALHELINANPVLFVTTWLIRIFFILIDCLPVLVKLFNGATAYDRLVDERVNSAIRIYSRATRGAEVSILEELNVRQYEAESAARQERDRIDLNARIHAADIQAGLDRAVDKLANDLRRGAREGNRPGADGRTTYPHLNGSRVGSDG</sequence>
<keyword evidence="2" id="KW-1133">Transmembrane helix</keyword>
<keyword evidence="2" id="KW-0812">Transmembrane</keyword>
<evidence type="ECO:0000256" key="1">
    <source>
        <dbReference type="SAM" id="MobiDB-lite"/>
    </source>
</evidence>
<evidence type="ECO:0000256" key="2">
    <source>
        <dbReference type="SAM" id="Phobius"/>
    </source>
</evidence>
<feature type="region of interest" description="Disordered" evidence="1">
    <location>
        <begin position="459"/>
        <end position="487"/>
    </location>
</feature>
<dbReference type="InterPro" id="IPR025519">
    <property type="entry name" value="DUF4407"/>
</dbReference>
<comment type="caution">
    <text evidence="3">The sequence shown here is derived from an EMBL/GenBank/DDBJ whole genome shotgun (WGS) entry which is preliminary data.</text>
</comment>
<accession>A0ABV5CKH5</accession>
<dbReference type="EMBL" id="JBCGDC010000010">
    <property type="protein sequence ID" value="MFB6392502.1"/>
    <property type="molecule type" value="Genomic_DNA"/>
</dbReference>
<feature type="region of interest" description="Disordered" evidence="1">
    <location>
        <begin position="1"/>
        <end position="34"/>
    </location>
</feature>
<gene>
    <name evidence="3" type="ORF">AAFH96_05220</name>
</gene>
<reference evidence="3 4" key="1">
    <citation type="submission" date="2024-04" db="EMBL/GenBank/DDBJ databases">
        <title>Polymorphospora sp. isolated from Baiyangdian Lake in Xiong'an New Area.</title>
        <authorList>
            <person name="Zhang X."/>
            <person name="Liu J."/>
        </authorList>
    </citation>
    <scope>NUCLEOTIDE SEQUENCE [LARGE SCALE GENOMIC DNA]</scope>
    <source>
        <strain evidence="3 4">2-325</strain>
    </source>
</reference>
<protein>
    <submittedName>
        <fullName evidence="3">DUF4407 domain-containing protein</fullName>
    </submittedName>
</protein>
<dbReference type="Proteomes" id="UP001582793">
    <property type="component" value="Unassembled WGS sequence"/>
</dbReference>
<dbReference type="Pfam" id="PF14362">
    <property type="entry name" value="DUF4407"/>
    <property type="match status" value="1"/>
</dbReference>
<name>A0ABV5CKH5_9ACTN</name>
<organism evidence="3 4">
    <name type="scientific">Polymorphospora lycopeni</name>
    <dbReference type="NCBI Taxonomy" id="3140240"/>
    <lineage>
        <taxon>Bacteria</taxon>
        <taxon>Bacillati</taxon>
        <taxon>Actinomycetota</taxon>
        <taxon>Actinomycetes</taxon>
        <taxon>Micromonosporales</taxon>
        <taxon>Micromonosporaceae</taxon>
        <taxon>Polymorphospora</taxon>
    </lineage>
</organism>
<feature type="transmembrane region" description="Helical" evidence="2">
    <location>
        <begin position="132"/>
        <end position="155"/>
    </location>
</feature>
<evidence type="ECO:0000313" key="3">
    <source>
        <dbReference type="EMBL" id="MFB6392502.1"/>
    </source>
</evidence>
<keyword evidence="2" id="KW-0472">Membrane</keyword>
<feature type="transmembrane region" description="Helical" evidence="2">
    <location>
        <begin position="93"/>
        <end position="112"/>
    </location>
</feature>
<feature type="transmembrane region" description="Helical" evidence="2">
    <location>
        <begin position="65"/>
        <end position="87"/>
    </location>
</feature>
<evidence type="ECO:0000313" key="4">
    <source>
        <dbReference type="Proteomes" id="UP001582793"/>
    </source>
</evidence>
<dbReference type="RefSeq" id="WP_364217852.1">
    <property type="nucleotide sequence ID" value="NZ_JBCGDC010000010.1"/>
</dbReference>
<proteinExistence type="predicted"/>
<keyword evidence="4" id="KW-1185">Reference proteome</keyword>